<sequence length="73" mass="7917">MSSSFPGSTTSCPQFLRRQAYLASPKPHSSKPSKPNVLVQHASEFVVTFPRGYHAGFNLGLNCTESANFALES</sequence>
<dbReference type="EMBL" id="KN837128">
    <property type="protein sequence ID" value="KIJ42714.1"/>
    <property type="molecule type" value="Genomic_DNA"/>
</dbReference>
<dbReference type="Pfam" id="PF02373">
    <property type="entry name" value="JmjC"/>
    <property type="match status" value="1"/>
</dbReference>
<dbReference type="HOGENOM" id="CLU_2706410_0_0_1"/>
<dbReference type="GO" id="GO:0051864">
    <property type="term" value="F:histone H3K36 demethylase activity"/>
    <property type="evidence" value="ECO:0007669"/>
    <property type="project" value="TreeGrafter"/>
</dbReference>
<dbReference type="GO" id="GO:0032454">
    <property type="term" value="F:histone H3K9 demethylase activity"/>
    <property type="evidence" value="ECO:0007669"/>
    <property type="project" value="TreeGrafter"/>
</dbReference>
<protein>
    <recommendedName>
        <fullName evidence="1">JmjC domain-containing protein</fullName>
    </recommendedName>
</protein>
<dbReference type="InterPro" id="IPR003347">
    <property type="entry name" value="JmjC_dom"/>
</dbReference>
<dbReference type="SUPFAM" id="SSF51197">
    <property type="entry name" value="Clavaminate synthase-like"/>
    <property type="match status" value="1"/>
</dbReference>
<dbReference type="AlphaFoldDB" id="A0A0C9V6V8"/>
<proteinExistence type="predicted"/>
<dbReference type="PROSITE" id="PS51184">
    <property type="entry name" value="JMJC"/>
    <property type="match status" value="1"/>
</dbReference>
<dbReference type="PANTHER" id="PTHR10694">
    <property type="entry name" value="LYSINE-SPECIFIC DEMETHYLASE"/>
    <property type="match status" value="1"/>
</dbReference>
<name>A0A0C9V6V8_SPHS4</name>
<evidence type="ECO:0000313" key="3">
    <source>
        <dbReference type="Proteomes" id="UP000054279"/>
    </source>
</evidence>
<feature type="domain" description="JmjC" evidence="1">
    <location>
        <begin position="1"/>
        <end position="73"/>
    </location>
</feature>
<dbReference type="GO" id="GO:0000785">
    <property type="term" value="C:chromatin"/>
    <property type="evidence" value="ECO:0007669"/>
    <property type="project" value="TreeGrafter"/>
</dbReference>
<dbReference type="GO" id="GO:0005634">
    <property type="term" value="C:nucleus"/>
    <property type="evidence" value="ECO:0007669"/>
    <property type="project" value="TreeGrafter"/>
</dbReference>
<accession>A0A0C9V6V8</accession>
<keyword evidence="3" id="KW-1185">Reference proteome</keyword>
<evidence type="ECO:0000259" key="1">
    <source>
        <dbReference type="PROSITE" id="PS51184"/>
    </source>
</evidence>
<organism evidence="2 3">
    <name type="scientific">Sphaerobolus stellatus (strain SS14)</name>
    <dbReference type="NCBI Taxonomy" id="990650"/>
    <lineage>
        <taxon>Eukaryota</taxon>
        <taxon>Fungi</taxon>
        <taxon>Dikarya</taxon>
        <taxon>Basidiomycota</taxon>
        <taxon>Agaricomycotina</taxon>
        <taxon>Agaricomycetes</taxon>
        <taxon>Phallomycetidae</taxon>
        <taxon>Geastrales</taxon>
        <taxon>Sphaerobolaceae</taxon>
        <taxon>Sphaerobolus</taxon>
    </lineage>
</organism>
<gene>
    <name evidence="2" type="ORF">M422DRAFT_31256</name>
</gene>
<dbReference type="OrthoDB" id="9547406at2759"/>
<dbReference type="GO" id="GO:0010468">
    <property type="term" value="P:regulation of gene expression"/>
    <property type="evidence" value="ECO:0007669"/>
    <property type="project" value="TreeGrafter"/>
</dbReference>
<reference evidence="2 3" key="1">
    <citation type="submission" date="2014-06" db="EMBL/GenBank/DDBJ databases">
        <title>Evolutionary Origins and Diversification of the Mycorrhizal Mutualists.</title>
        <authorList>
            <consortium name="DOE Joint Genome Institute"/>
            <consortium name="Mycorrhizal Genomics Consortium"/>
            <person name="Kohler A."/>
            <person name="Kuo A."/>
            <person name="Nagy L.G."/>
            <person name="Floudas D."/>
            <person name="Copeland A."/>
            <person name="Barry K.W."/>
            <person name="Cichocki N."/>
            <person name="Veneault-Fourrey C."/>
            <person name="LaButti K."/>
            <person name="Lindquist E.A."/>
            <person name="Lipzen A."/>
            <person name="Lundell T."/>
            <person name="Morin E."/>
            <person name="Murat C."/>
            <person name="Riley R."/>
            <person name="Ohm R."/>
            <person name="Sun H."/>
            <person name="Tunlid A."/>
            <person name="Henrissat B."/>
            <person name="Grigoriev I.V."/>
            <person name="Hibbett D.S."/>
            <person name="Martin F."/>
        </authorList>
    </citation>
    <scope>NUCLEOTIDE SEQUENCE [LARGE SCALE GENOMIC DNA]</scope>
    <source>
        <strain evidence="2 3">SS14</strain>
    </source>
</reference>
<dbReference type="Proteomes" id="UP000054279">
    <property type="component" value="Unassembled WGS sequence"/>
</dbReference>
<evidence type="ECO:0000313" key="2">
    <source>
        <dbReference type="EMBL" id="KIJ42714.1"/>
    </source>
</evidence>
<dbReference type="PANTHER" id="PTHR10694:SF7">
    <property type="entry name" value="[HISTONE H3]-TRIMETHYL-L-LYSINE(9) DEMETHYLASE"/>
    <property type="match status" value="1"/>
</dbReference>
<dbReference type="Gene3D" id="2.60.120.650">
    <property type="entry name" value="Cupin"/>
    <property type="match status" value="1"/>
</dbReference>